<feature type="domain" description="IPT/TIG" evidence="1">
    <location>
        <begin position="30"/>
        <end position="56"/>
    </location>
</feature>
<proteinExistence type="predicted"/>
<dbReference type="AlphaFoldDB" id="A0A6P1BSB9"/>
<evidence type="ECO:0000313" key="3">
    <source>
        <dbReference type="Proteomes" id="UP000468531"/>
    </source>
</evidence>
<sequence length="60" mass="5610">MISTTAEPAGAVAVIDVAELTVKLVAAVAPTVTLISPASGLAPGGTAVTITGTGFTGVTA</sequence>
<accession>A0A6P1BSB9</accession>
<gene>
    <name evidence="2" type="ORF">FNJ47_36905</name>
</gene>
<evidence type="ECO:0000259" key="1">
    <source>
        <dbReference type="Pfam" id="PF01833"/>
    </source>
</evidence>
<organism evidence="2 3">
    <name type="scientific">Bradyrhizobium uaiense</name>
    <dbReference type="NCBI Taxonomy" id="2594946"/>
    <lineage>
        <taxon>Bacteria</taxon>
        <taxon>Pseudomonadati</taxon>
        <taxon>Pseudomonadota</taxon>
        <taxon>Alphaproteobacteria</taxon>
        <taxon>Hyphomicrobiales</taxon>
        <taxon>Nitrobacteraceae</taxon>
        <taxon>Bradyrhizobium</taxon>
    </lineage>
</organism>
<protein>
    <submittedName>
        <fullName evidence="2">Cell shape-determining protein</fullName>
    </submittedName>
</protein>
<name>A0A6P1BSB9_9BRAD</name>
<comment type="caution">
    <text evidence="2">The sequence shown here is derived from an EMBL/GenBank/DDBJ whole genome shotgun (WGS) entry which is preliminary data.</text>
</comment>
<dbReference type="SUPFAM" id="SSF81296">
    <property type="entry name" value="E set domains"/>
    <property type="match status" value="1"/>
</dbReference>
<dbReference type="Proteomes" id="UP000468531">
    <property type="component" value="Unassembled WGS sequence"/>
</dbReference>
<dbReference type="InterPro" id="IPR002909">
    <property type="entry name" value="IPT_dom"/>
</dbReference>
<feature type="non-terminal residue" evidence="2">
    <location>
        <position position="60"/>
    </location>
</feature>
<reference evidence="2 3" key="1">
    <citation type="journal article" date="2020" name="Arch. Microbiol.">
        <title>Bradyrhizobium uaiense sp. nov., a new highly efficient cowpea symbiont.</title>
        <authorList>
            <person name="Cabral Michel D."/>
            <person name="Azarias Guimaraes A."/>
            <person name="Martins da Costa E."/>
            <person name="Soares de Carvalho T."/>
            <person name="Balsanelli E."/>
            <person name="Willems A."/>
            <person name="Maltempi de Souza E."/>
            <person name="de Souza Moreira F.M."/>
        </authorList>
    </citation>
    <scope>NUCLEOTIDE SEQUENCE [LARGE SCALE GENOMIC DNA]</scope>
    <source>
        <strain evidence="2 3">UFLA 03-164</strain>
    </source>
</reference>
<evidence type="ECO:0000313" key="2">
    <source>
        <dbReference type="EMBL" id="NEV01229.1"/>
    </source>
</evidence>
<dbReference type="Pfam" id="PF01833">
    <property type="entry name" value="TIG"/>
    <property type="match status" value="1"/>
</dbReference>
<dbReference type="EMBL" id="VKHP01000225">
    <property type="protein sequence ID" value="NEV01229.1"/>
    <property type="molecule type" value="Genomic_DNA"/>
</dbReference>
<dbReference type="InterPro" id="IPR014756">
    <property type="entry name" value="Ig_E-set"/>
</dbReference>
<keyword evidence="3" id="KW-1185">Reference proteome</keyword>
<dbReference type="InterPro" id="IPR013783">
    <property type="entry name" value="Ig-like_fold"/>
</dbReference>
<dbReference type="Gene3D" id="2.60.40.10">
    <property type="entry name" value="Immunoglobulins"/>
    <property type="match status" value="1"/>
</dbReference>